<dbReference type="InterPro" id="IPR001370">
    <property type="entry name" value="BIR_rpt"/>
</dbReference>
<dbReference type="SUPFAM" id="SSF57924">
    <property type="entry name" value="Inhibitor of apoptosis (IAP) repeat"/>
    <property type="match status" value="1"/>
</dbReference>
<dbReference type="Gene3D" id="1.10.1170.10">
    <property type="entry name" value="Inhibitor Of Apoptosis Protein (2mihbC-IAP-1), Chain A"/>
    <property type="match status" value="1"/>
</dbReference>
<dbReference type="eggNOG" id="KOG1101">
    <property type="taxonomic scope" value="Eukaryota"/>
</dbReference>
<dbReference type="InterPro" id="IPR051190">
    <property type="entry name" value="Baculoviral_IAP"/>
</dbReference>
<evidence type="ECO:0000256" key="2">
    <source>
        <dbReference type="ARBA" id="ARBA00022833"/>
    </source>
</evidence>
<dbReference type="STRING" id="1561998.A0A1I7UAR7"/>
<name>A0A1I7UAR7_9PELO</name>
<dbReference type="Proteomes" id="UP000095282">
    <property type="component" value="Unplaced"/>
</dbReference>
<reference evidence="5" key="1">
    <citation type="submission" date="2016-11" db="UniProtKB">
        <authorList>
            <consortium name="WormBaseParasite"/>
        </authorList>
    </citation>
    <scope>IDENTIFICATION</scope>
</reference>
<dbReference type="CDD" id="cd00022">
    <property type="entry name" value="BIR"/>
    <property type="match status" value="1"/>
</dbReference>
<feature type="compositionally biased region" description="Basic residues" evidence="3">
    <location>
        <begin position="146"/>
        <end position="160"/>
    </location>
</feature>
<evidence type="ECO:0000256" key="3">
    <source>
        <dbReference type="SAM" id="MobiDB-lite"/>
    </source>
</evidence>
<evidence type="ECO:0000256" key="1">
    <source>
        <dbReference type="ARBA" id="ARBA00022723"/>
    </source>
</evidence>
<dbReference type="Pfam" id="PF00653">
    <property type="entry name" value="BIR"/>
    <property type="match status" value="1"/>
</dbReference>
<dbReference type="PANTHER" id="PTHR46771:SF5">
    <property type="entry name" value="DETERIN"/>
    <property type="match status" value="1"/>
</dbReference>
<dbReference type="WBParaSite" id="Csp11.Scaffold629.g16595.t1">
    <property type="protein sequence ID" value="Csp11.Scaffold629.g16595.t1"/>
    <property type="gene ID" value="Csp11.Scaffold629.g16595"/>
</dbReference>
<dbReference type="PANTHER" id="PTHR46771">
    <property type="entry name" value="DETERIN"/>
    <property type="match status" value="1"/>
</dbReference>
<dbReference type="PROSITE" id="PS50143">
    <property type="entry name" value="BIR_REPEAT_2"/>
    <property type="match status" value="1"/>
</dbReference>
<feature type="region of interest" description="Disordered" evidence="3">
    <location>
        <begin position="138"/>
        <end position="160"/>
    </location>
</feature>
<keyword evidence="1" id="KW-0479">Metal-binding</keyword>
<keyword evidence="4" id="KW-1185">Reference proteome</keyword>
<evidence type="ECO:0000313" key="5">
    <source>
        <dbReference type="WBParaSite" id="Csp11.Scaffold629.g16595.t1"/>
    </source>
</evidence>
<dbReference type="GO" id="GO:0046872">
    <property type="term" value="F:metal ion binding"/>
    <property type="evidence" value="ECO:0007669"/>
    <property type="project" value="UniProtKB-KW"/>
</dbReference>
<evidence type="ECO:0000313" key="4">
    <source>
        <dbReference type="Proteomes" id="UP000095282"/>
    </source>
</evidence>
<protein>
    <submittedName>
        <fullName evidence="5">Inhibitor of apoptosis-like protein</fullName>
    </submittedName>
</protein>
<sequence>MAPGAKRTTTATKKAETAQFVFYKDRLATYKNFSLDEVPDATCTSKTLARAGFVCTGEESAKCPFCLKELDFEAEDDPWDEHKKRGSDCEFVRIGKLDESTLTLAETIILTQHAVVMAKYDDQLKIVKEIERSTSPDHLYEQISKASKRPAAKPSSRRAK</sequence>
<dbReference type="SMART" id="SM00238">
    <property type="entry name" value="BIR"/>
    <property type="match status" value="1"/>
</dbReference>
<proteinExistence type="predicted"/>
<dbReference type="AlphaFoldDB" id="A0A1I7UAR7"/>
<accession>A0A1I7UAR7</accession>
<organism evidence="4 5">
    <name type="scientific">Caenorhabditis tropicalis</name>
    <dbReference type="NCBI Taxonomy" id="1561998"/>
    <lineage>
        <taxon>Eukaryota</taxon>
        <taxon>Metazoa</taxon>
        <taxon>Ecdysozoa</taxon>
        <taxon>Nematoda</taxon>
        <taxon>Chromadorea</taxon>
        <taxon>Rhabditida</taxon>
        <taxon>Rhabditina</taxon>
        <taxon>Rhabditomorpha</taxon>
        <taxon>Rhabditoidea</taxon>
        <taxon>Rhabditidae</taxon>
        <taxon>Peloderinae</taxon>
        <taxon>Caenorhabditis</taxon>
    </lineage>
</organism>
<keyword evidence="2" id="KW-0862">Zinc</keyword>